<dbReference type="AlphaFoldDB" id="W6TSW3"/>
<dbReference type="Gene3D" id="2.30.170.40">
    <property type="entry name" value="Ribosomal protein L28/L24"/>
    <property type="match status" value="1"/>
</dbReference>
<dbReference type="GO" id="GO:0006412">
    <property type="term" value="P:translation"/>
    <property type="evidence" value="ECO:0007669"/>
    <property type="project" value="UniProtKB-UniRule"/>
</dbReference>
<dbReference type="GO" id="GO:0005840">
    <property type="term" value="C:ribosome"/>
    <property type="evidence" value="ECO:0007669"/>
    <property type="project" value="UniProtKB-KW"/>
</dbReference>
<dbReference type="InterPro" id="IPR034704">
    <property type="entry name" value="Ribosomal_bL28/bL31-like_sf"/>
</dbReference>
<evidence type="ECO:0000313" key="6">
    <source>
        <dbReference type="EMBL" id="ETZ06862.1"/>
    </source>
</evidence>
<evidence type="ECO:0000313" key="7">
    <source>
        <dbReference type="Proteomes" id="UP000019112"/>
    </source>
</evidence>
<dbReference type="Proteomes" id="UP000019112">
    <property type="component" value="Unassembled WGS sequence"/>
</dbReference>
<dbReference type="Pfam" id="PF00830">
    <property type="entry name" value="Ribosomal_L28"/>
    <property type="match status" value="1"/>
</dbReference>
<comment type="caution">
    <text evidence="6">The sequence shown here is derived from an EMBL/GenBank/DDBJ whole genome shotgun (WGS) entry which is preliminary data.</text>
</comment>
<keyword evidence="2 5" id="KW-0689">Ribosomal protein</keyword>
<accession>W6TSW3</accession>
<dbReference type="InterPro" id="IPR037147">
    <property type="entry name" value="Ribosomal_bL28_sf"/>
</dbReference>
<keyword evidence="3 5" id="KW-0687">Ribonucleoprotein</keyword>
<dbReference type="EMBL" id="AWTR02000080">
    <property type="protein sequence ID" value="ETZ06862.1"/>
    <property type="molecule type" value="Genomic_DNA"/>
</dbReference>
<dbReference type="STRING" id="1399147.P618_200975"/>
<dbReference type="OrthoDB" id="9805609at2"/>
<protein>
    <recommendedName>
        <fullName evidence="4 5">Large ribosomal subunit protein bL28</fullName>
    </recommendedName>
</protein>
<proteinExistence type="inferred from homology"/>
<evidence type="ECO:0000256" key="3">
    <source>
        <dbReference type="ARBA" id="ARBA00023274"/>
    </source>
</evidence>
<dbReference type="InterPro" id="IPR001383">
    <property type="entry name" value="Ribosomal_bL28_bact-type"/>
</dbReference>
<dbReference type="PANTHER" id="PTHR13528:SF2">
    <property type="entry name" value="LARGE RIBOSOMAL SUBUNIT PROTEIN BL28M"/>
    <property type="match status" value="1"/>
</dbReference>
<evidence type="ECO:0000256" key="5">
    <source>
        <dbReference type="HAMAP-Rule" id="MF_00373"/>
    </source>
</evidence>
<name>W6TSW3_HOLOB</name>
<dbReference type="PANTHER" id="PTHR13528">
    <property type="entry name" value="39S RIBOSOMAL PROTEIN L28, MITOCHONDRIAL"/>
    <property type="match status" value="1"/>
</dbReference>
<evidence type="ECO:0000256" key="4">
    <source>
        <dbReference type="ARBA" id="ARBA00035174"/>
    </source>
</evidence>
<dbReference type="eggNOG" id="COG0227">
    <property type="taxonomic scope" value="Bacteria"/>
</dbReference>
<evidence type="ECO:0000256" key="1">
    <source>
        <dbReference type="ARBA" id="ARBA00008760"/>
    </source>
</evidence>
<organism evidence="6 7">
    <name type="scientific">Holospora obtusa F1</name>
    <dbReference type="NCBI Taxonomy" id="1399147"/>
    <lineage>
        <taxon>Bacteria</taxon>
        <taxon>Pseudomonadati</taxon>
        <taxon>Pseudomonadota</taxon>
        <taxon>Alphaproteobacteria</taxon>
        <taxon>Holosporales</taxon>
        <taxon>Holosporaceae</taxon>
        <taxon>Holospora</taxon>
    </lineage>
</organism>
<evidence type="ECO:0000256" key="2">
    <source>
        <dbReference type="ARBA" id="ARBA00022980"/>
    </source>
</evidence>
<keyword evidence="7" id="KW-1185">Reference proteome</keyword>
<comment type="similarity">
    <text evidence="1 5">Belongs to the bacterial ribosomal protein bL28 family.</text>
</comment>
<dbReference type="GO" id="GO:0003735">
    <property type="term" value="F:structural constituent of ribosome"/>
    <property type="evidence" value="ECO:0007669"/>
    <property type="project" value="InterPro"/>
</dbReference>
<dbReference type="SUPFAM" id="SSF143800">
    <property type="entry name" value="L28p-like"/>
    <property type="match status" value="1"/>
</dbReference>
<dbReference type="HAMAP" id="MF_00373">
    <property type="entry name" value="Ribosomal_bL28"/>
    <property type="match status" value="1"/>
</dbReference>
<dbReference type="NCBIfam" id="TIGR00009">
    <property type="entry name" value="L28"/>
    <property type="match status" value="1"/>
</dbReference>
<gene>
    <name evidence="5" type="primary">rpmB</name>
    <name evidence="6" type="ORF">P618_200975</name>
</gene>
<sequence length="99" mass="11240">MSKCCVITGKKALRGNLVSHANNKTNCFFLPNVRKIRLTSRILGRTVTFMVSARGLRTLDKYGGLDAYLQKRTKRRLHEELHPLKRALMKKIESAAIVS</sequence>
<dbReference type="GO" id="GO:1990904">
    <property type="term" value="C:ribonucleoprotein complex"/>
    <property type="evidence" value="ECO:0007669"/>
    <property type="project" value="UniProtKB-KW"/>
</dbReference>
<reference evidence="6 7" key="1">
    <citation type="journal article" date="2014" name="FEMS Microbiol. Lett.">
        <title>Draft genome sequences of three Holospora species (Holospora obtusa, Holospora undulata, and Holospora elegans), endonuclear symbiotic bacteria of the ciliate Paramecium caudatum.</title>
        <authorList>
            <person name="Dohra H."/>
            <person name="Tanaka K."/>
            <person name="Suzuki T."/>
            <person name="Fujishima M."/>
            <person name="Suzuki H."/>
        </authorList>
    </citation>
    <scope>NUCLEOTIDE SEQUENCE [LARGE SCALE GENOMIC DNA]</scope>
    <source>
        <strain evidence="6 7">F1</strain>
    </source>
</reference>
<dbReference type="InterPro" id="IPR026569">
    <property type="entry name" value="Ribosomal_bL28"/>
</dbReference>